<accession>A0A1B3XSN1</accession>
<evidence type="ECO:0000313" key="3">
    <source>
        <dbReference type="Proteomes" id="UP000077926"/>
    </source>
</evidence>
<dbReference type="OrthoDB" id="2881782at2"/>
<dbReference type="Gene3D" id="2.60.40.3830">
    <property type="match status" value="1"/>
</dbReference>
<protein>
    <recommendedName>
        <fullName evidence="4">YtkA-like domain-containing protein</fullName>
    </recommendedName>
</protein>
<evidence type="ECO:0000313" key="2">
    <source>
        <dbReference type="EMBL" id="AOH56218.1"/>
    </source>
</evidence>
<dbReference type="RefSeq" id="WP_064466113.1">
    <property type="nucleotide sequence ID" value="NZ_CP017080.1"/>
</dbReference>
<sequence length="199" mass="22601">MKLQHAVIFLFLLVGLSIPNDADAEWSIEDDGFAYDPLNASKTFTITEKVKDVMLLHVLRGTERKFGYMDKPLLVDQEIVLEWLFWRNGEEIPLGELEVTATHADGISHSAKGVLINIKTPIKELPKAYTPQPVSFDSECIDVPVSMATTVLTFNETGIWTLQLYVHDQFMGDMNVSVTEKKEPIIDSIQFHHHPYMIK</sequence>
<keyword evidence="3" id="KW-1185">Reference proteome</keyword>
<dbReference type="EMBL" id="CP017080">
    <property type="protein sequence ID" value="AOH56218.1"/>
    <property type="molecule type" value="Genomic_DNA"/>
</dbReference>
<feature type="chain" id="PRO_5008555683" description="YtkA-like domain-containing protein" evidence="1">
    <location>
        <begin position="25"/>
        <end position="199"/>
    </location>
</feature>
<gene>
    <name evidence="2" type="ORF">ABE28_017785</name>
</gene>
<name>A0A1B3XSN1_9BACI</name>
<feature type="signal peptide" evidence="1">
    <location>
        <begin position="1"/>
        <end position="24"/>
    </location>
</feature>
<reference evidence="2 3" key="1">
    <citation type="submission" date="2016-08" db="EMBL/GenBank/DDBJ databases">
        <title>Complete genome sequence of Bacillus muralis G25-68, a strain with toxicity to nematodes.</title>
        <authorList>
            <person name="Zheng Z."/>
        </authorList>
    </citation>
    <scope>NUCLEOTIDE SEQUENCE [LARGE SCALE GENOMIC DNA]</scope>
    <source>
        <strain evidence="2 3">G25-68</strain>
    </source>
</reference>
<organism evidence="2 3">
    <name type="scientific">Peribacillus muralis</name>
    <dbReference type="NCBI Taxonomy" id="264697"/>
    <lineage>
        <taxon>Bacteria</taxon>
        <taxon>Bacillati</taxon>
        <taxon>Bacillota</taxon>
        <taxon>Bacilli</taxon>
        <taxon>Bacillales</taxon>
        <taxon>Bacillaceae</taxon>
        <taxon>Peribacillus</taxon>
    </lineage>
</organism>
<keyword evidence="1" id="KW-0732">Signal</keyword>
<dbReference type="STRING" id="264697.ABE28_017785"/>
<dbReference type="KEGG" id="bmur:ABE28_017785"/>
<proteinExistence type="predicted"/>
<dbReference type="Proteomes" id="UP000077926">
    <property type="component" value="Chromosome"/>
</dbReference>
<dbReference type="AlphaFoldDB" id="A0A1B3XSN1"/>
<evidence type="ECO:0008006" key="4">
    <source>
        <dbReference type="Google" id="ProtNLM"/>
    </source>
</evidence>
<evidence type="ECO:0000256" key="1">
    <source>
        <dbReference type="SAM" id="SignalP"/>
    </source>
</evidence>